<gene>
    <name evidence="3" type="ORF">FA13DRAFT_1730857</name>
</gene>
<keyword evidence="2" id="KW-1133">Transmembrane helix</keyword>
<organism evidence="3 4">
    <name type="scientific">Coprinellus micaceus</name>
    <name type="common">Glistening ink-cap mushroom</name>
    <name type="synonym">Coprinus micaceus</name>
    <dbReference type="NCBI Taxonomy" id="71717"/>
    <lineage>
        <taxon>Eukaryota</taxon>
        <taxon>Fungi</taxon>
        <taxon>Dikarya</taxon>
        <taxon>Basidiomycota</taxon>
        <taxon>Agaricomycotina</taxon>
        <taxon>Agaricomycetes</taxon>
        <taxon>Agaricomycetidae</taxon>
        <taxon>Agaricales</taxon>
        <taxon>Agaricineae</taxon>
        <taxon>Psathyrellaceae</taxon>
        <taxon>Coprinellus</taxon>
    </lineage>
</organism>
<feature type="region of interest" description="Disordered" evidence="1">
    <location>
        <begin position="413"/>
        <end position="432"/>
    </location>
</feature>
<comment type="caution">
    <text evidence="3">The sequence shown here is derived from an EMBL/GenBank/DDBJ whole genome shotgun (WGS) entry which is preliminary data.</text>
</comment>
<evidence type="ECO:0000313" key="4">
    <source>
        <dbReference type="Proteomes" id="UP000298030"/>
    </source>
</evidence>
<evidence type="ECO:0000313" key="3">
    <source>
        <dbReference type="EMBL" id="TEB33113.1"/>
    </source>
</evidence>
<proteinExistence type="predicted"/>
<keyword evidence="2" id="KW-0472">Membrane</keyword>
<name>A0A4Y7TG03_COPMI</name>
<dbReference type="OrthoDB" id="5570013at2759"/>
<dbReference type="STRING" id="71717.A0A4Y7TG03"/>
<keyword evidence="2" id="KW-0812">Transmembrane</keyword>
<feature type="transmembrane region" description="Helical" evidence="2">
    <location>
        <begin position="56"/>
        <end position="73"/>
    </location>
</feature>
<dbReference type="EMBL" id="QPFP01000013">
    <property type="protein sequence ID" value="TEB33113.1"/>
    <property type="molecule type" value="Genomic_DNA"/>
</dbReference>
<protein>
    <submittedName>
        <fullName evidence="3">Uncharacterized protein</fullName>
    </submittedName>
</protein>
<reference evidence="3 4" key="1">
    <citation type="journal article" date="2019" name="Nat. Ecol. Evol.">
        <title>Megaphylogeny resolves global patterns of mushroom evolution.</title>
        <authorList>
            <person name="Varga T."/>
            <person name="Krizsan K."/>
            <person name="Foldi C."/>
            <person name="Dima B."/>
            <person name="Sanchez-Garcia M."/>
            <person name="Sanchez-Ramirez S."/>
            <person name="Szollosi G.J."/>
            <person name="Szarkandi J.G."/>
            <person name="Papp V."/>
            <person name="Albert L."/>
            <person name="Andreopoulos W."/>
            <person name="Angelini C."/>
            <person name="Antonin V."/>
            <person name="Barry K.W."/>
            <person name="Bougher N.L."/>
            <person name="Buchanan P."/>
            <person name="Buyck B."/>
            <person name="Bense V."/>
            <person name="Catcheside P."/>
            <person name="Chovatia M."/>
            <person name="Cooper J."/>
            <person name="Damon W."/>
            <person name="Desjardin D."/>
            <person name="Finy P."/>
            <person name="Geml J."/>
            <person name="Haridas S."/>
            <person name="Hughes K."/>
            <person name="Justo A."/>
            <person name="Karasinski D."/>
            <person name="Kautmanova I."/>
            <person name="Kiss B."/>
            <person name="Kocsube S."/>
            <person name="Kotiranta H."/>
            <person name="LaButti K.M."/>
            <person name="Lechner B.E."/>
            <person name="Liimatainen K."/>
            <person name="Lipzen A."/>
            <person name="Lukacs Z."/>
            <person name="Mihaltcheva S."/>
            <person name="Morgado L.N."/>
            <person name="Niskanen T."/>
            <person name="Noordeloos M.E."/>
            <person name="Ohm R.A."/>
            <person name="Ortiz-Santana B."/>
            <person name="Ovrebo C."/>
            <person name="Racz N."/>
            <person name="Riley R."/>
            <person name="Savchenko A."/>
            <person name="Shiryaev A."/>
            <person name="Soop K."/>
            <person name="Spirin V."/>
            <person name="Szebenyi C."/>
            <person name="Tomsovsky M."/>
            <person name="Tulloss R.E."/>
            <person name="Uehling J."/>
            <person name="Grigoriev I.V."/>
            <person name="Vagvolgyi C."/>
            <person name="Papp T."/>
            <person name="Martin F.M."/>
            <person name="Miettinen O."/>
            <person name="Hibbett D.S."/>
            <person name="Nagy L.G."/>
        </authorList>
    </citation>
    <scope>NUCLEOTIDE SEQUENCE [LARGE SCALE GENOMIC DNA]</scope>
    <source>
        <strain evidence="3 4">FP101781</strain>
    </source>
</reference>
<dbReference type="Proteomes" id="UP000298030">
    <property type="component" value="Unassembled WGS sequence"/>
</dbReference>
<keyword evidence="4" id="KW-1185">Reference proteome</keyword>
<evidence type="ECO:0000256" key="2">
    <source>
        <dbReference type="SAM" id="Phobius"/>
    </source>
</evidence>
<dbReference type="AlphaFoldDB" id="A0A4Y7TG03"/>
<accession>A0A4Y7TG03</accession>
<evidence type="ECO:0000256" key="1">
    <source>
        <dbReference type="SAM" id="MobiDB-lite"/>
    </source>
</evidence>
<sequence>MSRASEEKAALLESYRDDVEWNNRAKDSDVPVDKPLTPWEAEELRYQQGRLRRRKIHAFLCLILTIYWSVAPYCRQAKYNKCMESLGEHDHHQLPVVPGVVLDQCADWKNENESGEVTVSSAFDLDAENPLFFVSRGSFAHGSVKVVQSEDDDAGVKTTVTIDMGVDEASRPWRGHFLDIIRVCRISKDDGSGAMGVGIFTPQWEQEHQHHHYHNVDFQVTVELPKSEGPLTIGSLETDMPIFSHSLETREGAVAYQNLHLKTAIAHVEAVDATAENLTVFTADASIDGNFTTSKSISLRTTNAHINVALELSSSNSTNATSAILETSNGAITARNTLTATNWSERNTGNFSVVASTANARIGLSFPFAPVNSTLTLDAFTALGSIDAALHPTYEGNFFLAAQVSKAEVIARRDEVDPEDKDRKRSAETRQTRGEVLGETWWGNYGGEQEHWGNVTLKSALGPVALRFGSTDA</sequence>